<dbReference type="Pfam" id="PF20434">
    <property type="entry name" value="BD-FAE"/>
    <property type="match status" value="1"/>
</dbReference>
<evidence type="ECO:0000256" key="1">
    <source>
        <dbReference type="ARBA" id="ARBA00022801"/>
    </source>
</evidence>
<accession>E6U4B9</accession>
<name>E6U4B9_ETHHY</name>
<dbReference type="STRING" id="663278.Ethha_2209"/>
<dbReference type="eggNOG" id="COG0657">
    <property type="taxonomic scope" value="Bacteria"/>
</dbReference>
<gene>
    <name evidence="3" type="ordered locus">Ethha_2209</name>
</gene>
<feature type="domain" description="BD-FAE-like" evidence="2">
    <location>
        <begin position="66"/>
        <end position="247"/>
    </location>
</feature>
<dbReference type="Gene3D" id="3.40.50.1820">
    <property type="entry name" value="alpha/beta hydrolase"/>
    <property type="match status" value="1"/>
</dbReference>
<keyword evidence="1" id="KW-0378">Hydrolase</keyword>
<dbReference type="PANTHER" id="PTHR48081:SF6">
    <property type="entry name" value="PEPTIDASE S9 PROLYL OLIGOPEPTIDASE CATALYTIC DOMAIN-CONTAINING PROTEIN"/>
    <property type="match status" value="1"/>
</dbReference>
<proteinExistence type="predicted"/>
<dbReference type="AlphaFoldDB" id="E6U4B9"/>
<dbReference type="PANTHER" id="PTHR48081">
    <property type="entry name" value="AB HYDROLASE SUPERFAMILY PROTEIN C4A8.06C"/>
    <property type="match status" value="1"/>
</dbReference>
<evidence type="ECO:0000259" key="2">
    <source>
        <dbReference type="Pfam" id="PF20434"/>
    </source>
</evidence>
<dbReference type="Proteomes" id="UP000001551">
    <property type="component" value="Chromosome"/>
</dbReference>
<dbReference type="KEGG" id="eha:Ethha_2209"/>
<dbReference type="GO" id="GO:0016787">
    <property type="term" value="F:hydrolase activity"/>
    <property type="evidence" value="ECO:0007669"/>
    <property type="project" value="UniProtKB-KW"/>
</dbReference>
<reference evidence="3 4" key="1">
    <citation type="submission" date="2010-12" db="EMBL/GenBank/DDBJ databases">
        <title>Complete sequence of Ethanoligenens harbinense YUAN-3.</title>
        <authorList>
            <person name="Lucas S."/>
            <person name="Copeland A."/>
            <person name="Lapidus A."/>
            <person name="Cheng J.-F."/>
            <person name="Bruce D."/>
            <person name="Goodwin L."/>
            <person name="Pitluck S."/>
            <person name="Chertkov O."/>
            <person name="Misra M."/>
            <person name="Detter J.C."/>
            <person name="Han C."/>
            <person name="Tapia R."/>
            <person name="Land M."/>
            <person name="Hauser L."/>
            <person name="Jeffries C."/>
            <person name="Kyrpides N."/>
            <person name="Ivanova N."/>
            <person name="Mikhailova N."/>
            <person name="Wang A."/>
            <person name="Mouttaki H."/>
            <person name="He Z."/>
            <person name="Zhou J."/>
            <person name="Hemme C.L."/>
            <person name="Woyke T."/>
        </authorList>
    </citation>
    <scope>NUCLEOTIDE SEQUENCE [LARGE SCALE GENOMIC DNA]</scope>
    <source>
        <strain evidence="4">DSM 18485 / JCM 12961 / CGMCC 1.5033 / YUAN-3</strain>
    </source>
</reference>
<dbReference type="SUPFAM" id="SSF53474">
    <property type="entry name" value="alpha/beta-Hydrolases"/>
    <property type="match status" value="1"/>
</dbReference>
<sequence length="306" mass="33758">MQYEIIRLREVFPVLAAEPLDDLRIQREAYSLQAGLTGSRAAYREPTLTAYCPDNAEELGPNHTRPSVLICPGGSYQFVSFREAEPVALAFMAHGYNAFVLNYSVAPIRWPTALLELAAGVALLRKRAAQFHVDKGALSVAGFSAGGHLAACLGTFWRQHWLSAQLGLHPDDIRPNALILSYPVISFTQFAHAKSCASLLSDDAEDAQKKRLSLENQVTPDTPPTFLWHTAADQSVPVENSLLFAGALRKHHVPLELHIYPEGGHGLSLATTETARGDPTRIDPHCATWFALCDQWLHLMFLSHFL</sequence>
<protein>
    <submittedName>
        <fullName evidence="3">Acetyl esterase</fullName>
    </submittedName>
</protein>
<keyword evidence="4" id="KW-1185">Reference proteome</keyword>
<dbReference type="InterPro" id="IPR029058">
    <property type="entry name" value="AB_hydrolase_fold"/>
</dbReference>
<dbReference type="InterPro" id="IPR050300">
    <property type="entry name" value="GDXG_lipolytic_enzyme"/>
</dbReference>
<dbReference type="EMBL" id="CP002400">
    <property type="protein sequence ID" value="ADU27726.1"/>
    <property type="molecule type" value="Genomic_DNA"/>
</dbReference>
<dbReference type="InterPro" id="IPR049492">
    <property type="entry name" value="BD-FAE-like_dom"/>
</dbReference>
<organism evidence="3 4">
    <name type="scientific">Ethanoligenens harbinense (strain DSM 18485 / JCM 12961 / CGMCC 1.5033 / YUAN-3)</name>
    <dbReference type="NCBI Taxonomy" id="663278"/>
    <lineage>
        <taxon>Bacteria</taxon>
        <taxon>Bacillati</taxon>
        <taxon>Bacillota</taxon>
        <taxon>Clostridia</taxon>
        <taxon>Eubacteriales</taxon>
        <taxon>Oscillospiraceae</taxon>
        <taxon>Ethanoligenens</taxon>
    </lineage>
</organism>
<dbReference type="RefSeq" id="WP_013486074.1">
    <property type="nucleotide sequence ID" value="NC_014828.1"/>
</dbReference>
<evidence type="ECO:0000313" key="3">
    <source>
        <dbReference type="EMBL" id="ADU27726.1"/>
    </source>
</evidence>
<evidence type="ECO:0000313" key="4">
    <source>
        <dbReference type="Proteomes" id="UP000001551"/>
    </source>
</evidence>
<dbReference type="HOGENOM" id="CLU_012494_5_1_9"/>